<evidence type="ECO:0000313" key="4">
    <source>
        <dbReference type="Proteomes" id="UP000182350"/>
    </source>
</evidence>
<evidence type="ECO:0000313" key="3">
    <source>
        <dbReference type="EMBL" id="SFX10542.1"/>
    </source>
</evidence>
<dbReference type="STRING" id="1122209.SAMN02745752_00556"/>
<dbReference type="SMART" id="SM00331">
    <property type="entry name" value="PP2C_SIG"/>
    <property type="match status" value="1"/>
</dbReference>
<gene>
    <name evidence="3" type="ORF">SAMN02745752_00556</name>
</gene>
<dbReference type="InterPro" id="IPR052016">
    <property type="entry name" value="Bact_Sigma-Reg"/>
</dbReference>
<dbReference type="InterPro" id="IPR036457">
    <property type="entry name" value="PPM-type-like_dom_sf"/>
</dbReference>
<accession>A0A1K1UCH7</accession>
<dbReference type="Proteomes" id="UP000182350">
    <property type="component" value="Unassembled WGS sequence"/>
</dbReference>
<feature type="domain" description="PPM-type phosphatase" evidence="2">
    <location>
        <begin position="168"/>
        <end position="384"/>
    </location>
</feature>
<dbReference type="Gene3D" id="3.60.40.10">
    <property type="entry name" value="PPM-type phosphatase domain"/>
    <property type="match status" value="1"/>
</dbReference>
<dbReference type="InterPro" id="IPR011006">
    <property type="entry name" value="CheY-like_superfamily"/>
</dbReference>
<dbReference type="InterPro" id="IPR036890">
    <property type="entry name" value="HATPase_C_sf"/>
</dbReference>
<dbReference type="Gene3D" id="3.30.565.10">
    <property type="entry name" value="Histidine kinase-like ATPase, C-terminal domain"/>
    <property type="match status" value="1"/>
</dbReference>
<sequence length="564" mass="62266">MLAQAAADTSPVQVLLVAEPSLASELADMLASFDFRLTLRHEPISLQQLADQSHFDLAIIDLSLVVASLSGPACDAQLPVILLGTEAEQQSLQDRFTTLEPVIEDFLLKPVQALSLRLKIRALIKEVRLSRQLEQQNTRLLEHMANTRAEAEMASYLFYNNLMDQVSDSIRGYNRFLKSSSDFCGDLTLARYSPSGSIFIMHVDATGHGLSATVTLMPVVDTFHSMVARGYALPMIVREMNRKLSYKLPPDRFVAASLVEVDLLHEQVSIWNGGMPPVLLLNAQGQKLAAFPSRHMALGILDNASFDSGVERIELPAGGGLFSCSDGFIDQSNAAGQAYGAERLLHQLATVPRDSLMSSLVASLKEFSGLPAFDDDVSLYYLYFPELRLFLDQQHSLESSRRLHEIHPFNWSMNLFGQQIARQEVASTCNDLLQGLGFPQSFCQRAFTVISELSNNAIDHGLLGLSSGLKTVSDGFAEYYVQRDMRLQTLAEKDHLRIQLDWRVRDGAPALCIEVQHSGEGFDAEAVLAKPREELSGRGLLLIRRLSSSLAFADAGRLAQAILE</sequence>
<dbReference type="AlphaFoldDB" id="A0A1K1UCH7"/>
<dbReference type="PANTHER" id="PTHR43156:SF2">
    <property type="entry name" value="STAGE II SPORULATION PROTEIN E"/>
    <property type="match status" value="1"/>
</dbReference>
<dbReference type="CDD" id="cd16936">
    <property type="entry name" value="HATPase_RsbW-like"/>
    <property type="match status" value="1"/>
</dbReference>
<dbReference type="RefSeq" id="WP_177247027.1">
    <property type="nucleotide sequence ID" value="NZ_FPJW01000001.1"/>
</dbReference>
<dbReference type="SUPFAM" id="SSF52172">
    <property type="entry name" value="CheY-like"/>
    <property type="match status" value="1"/>
</dbReference>
<dbReference type="EMBL" id="FPJW01000001">
    <property type="protein sequence ID" value="SFX10542.1"/>
    <property type="molecule type" value="Genomic_DNA"/>
</dbReference>
<keyword evidence="1" id="KW-0378">Hydrolase</keyword>
<dbReference type="InterPro" id="IPR001932">
    <property type="entry name" value="PPM-type_phosphatase-like_dom"/>
</dbReference>
<protein>
    <submittedName>
        <fullName evidence="3">Serine phosphatase RsbU, regulator of sigma subunit</fullName>
    </submittedName>
</protein>
<evidence type="ECO:0000256" key="1">
    <source>
        <dbReference type="ARBA" id="ARBA00022801"/>
    </source>
</evidence>
<dbReference type="Pfam" id="PF07228">
    <property type="entry name" value="SpoIIE"/>
    <property type="match status" value="1"/>
</dbReference>
<dbReference type="GO" id="GO:0016791">
    <property type="term" value="F:phosphatase activity"/>
    <property type="evidence" value="ECO:0007669"/>
    <property type="project" value="TreeGrafter"/>
</dbReference>
<organism evidence="3 4">
    <name type="scientific">Marinospirillum alkaliphilum DSM 21637</name>
    <dbReference type="NCBI Taxonomy" id="1122209"/>
    <lineage>
        <taxon>Bacteria</taxon>
        <taxon>Pseudomonadati</taxon>
        <taxon>Pseudomonadota</taxon>
        <taxon>Gammaproteobacteria</taxon>
        <taxon>Oceanospirillales</taxon>
        <taxon>Oceanospirillaceae</taxon>
        <taxon>Marinospirillum</taxon>
    </lineage>
</organism>
<dbReference type="PANTHER" id="PTHR43156">
    <property type="entry name" value="STAGE II SPORULATION PROTEIN E-RELATED"/>
    <property type="match status" value="1"/>
</dbReference>
<name>A0A1K1UCH7_9GAMM</name>
<reference evidence="3 4" key="1">
    <citation type="submission" date="2016-11" db="EMBL/GenBank/DDBJ databases">
        <authorList>
            <person name="Jaros S."/>
            <person name="Januszkiewicz K."/>
            <person name="Wedrychowicz H."/>
        </authorList>
    </citation>
    <scope>NUCLEOTIDE SEQUENCE [LARGE SCALE GENOMIC DNA]</scope>
    <source>
        <strain evidence="3 4">DSM 21637</strain>
    </source>
</reference>
<proteinExistence type="predicted"/>
<keyword evidence="4" id="KW-1185">Reference proteome</keyword>
<evidence type="ECO:0000259" key="2">
    <source>
        <dbReference type="SMART" id="SM00331"/>
    </source>
</evidence>